<evidence type="ECO:0000256" key="1">
    <source>
        <dbReference type="SAM" id="MobiDB-lite"/>
    </source>
</evidence>
<evidence type="ECO:0000313" key="2">
    <source>
        <dbReference type="EMBL" id="MPC22353.1"/>
    </source>
</evidence>
<dbReference type="AlphaFoldDB" id="A0A5B7DMT2"/>
<evidence type="ECO:0000313" key="3">
    <source>
        <dbReference type="Proteomes" id="UP000324222"/>
    </source>
</evidence>
<proteinExistence type="predicted"/>
<keyword evidence="3" id="KW-1185">Reference proteome</keyword>
<comment type="caution">
    <text evidence="2">The sequence shown here is derived from an EMBL/GenBank/DDBJ whole genome shotgun (WGS) entry which is preliminary data.</text>
</comment>
<reference evidence="2 3" key="1">
    <citation type="submission" date="2019-05" db="EMBL/GenBank/DDBJ databases">
        <title>Another draft genome of Portunus trituberculatus and its Hox gene families provides insights of decapod evolution.</title>
        <authorList>
            <person name="Jeong J.-H."/>
            <person name="Song I."/>
            <person name="Kim S."/>
            <person name="Choi T."/>
            <person name="Kim D."/>
            <person name="Ryu S."/>
            <person name="Kim W."/>
        </authorList>
    </citation>
    <scope>NUCLEOTIDE SEQUENCE [LARGE SCALE GENOMIC DNA]</scope>
    <source>
        <tissue evidence="2">Muscle</tissue>
    </source>
</reference>
<sequence length="77" mass="8640">MAEGTLTLHPDKFRKRSDVTRELRGSPCGSQGTTKFELKSPSVHSVVHGHPTAKIEFRQAEIRQVPGLTVYILIELR</sequence>
<protein>
    <submittedName>
        <fullName evidence="2">Uncharacterized protein</fullName>
    </submittedName>
</protein>
<dbReference type="EMBL" id="VSRR010001078">
    <property type="protein sequence ID" value="MPC22353.1"/>
    <property type="molecule type" value="Genomic_DNA"/>
</dbReference>
<organism evidence="2 3">
    <name type="scientific">Portunus trituberculatus</name>
    <name type="common">Swimming crab</name>
    <name type="synonym">Neptunus trituberculatus</name>
    <dbReference type="NCBI Taxonomy" id="210409"/>
    <lineage>
        <taxon>Eukaryota</taxon>
        <taxon>Metazoa</taxon>
        <taxon>Ecdysozoa</taxon>
        <taxon>Arthropoda</taxon>
        <taxon>Crustacea</taxon>
        <taxon>Multicrustacea</taxon>
        <taxon>Malacostraca</taxon>
        <taxon>Eumalacostraca</taxon>
        <taxon>Eucarida</taxon>
        <taxon>Decapoda</taxon>
        <taxon>Pleocyemata</taxon>
        <taxon>Brachyura</taxon>
        <taxon>Eubrachyura</taxon>
        <taxon>Portunoidea</taxon>
        <taxon>Portunidae</taxon>
        <taxon>Portuninae</taxon>
        <taxon>Portunus</taxon>
    </lineage>
</organism>
<feature type="region of interest" description="Disordered" evidence="1">
    <location>
        <begin position="19"/>
        <end position="43"/>
    </location>
</feature>
<gene>
    <name evidence="2" type="ORF">E2C01_015367</name>
</gene>
<accession>A0A5B7DMT2</accession>
<dbReference type="Proteomes" id="UP000324222">
    <property type="component" value="Unassembled WGS sequence"/>
</dbReference>
<name>A0A5B7DMT2_PORTR</name>
<dbReference type="OrthoDB" id="5971574at2759"/>